<dbReference type="PATRIC" id="fig|1301098.3.peg.238"/>
<evidence type="ECO:0000256" key="1">
    <source>
        <dbReference type="SAM" id="SignalP"/>
    </source>
</evidence>
<protein>
    <submittedName>
        <fullName evidence="2">Hypothetical secreted protein</fullName>
    </submittedName>
</protein>
<evidence type="ECO:0000313" key="2">
    <source>
        <dbReference type="EMBL" id="CDF81610.1"/>
    </source>
</evidence>
<feature type="chain" id="PRO_5001533016" evidence="1">
    <location>
        <begin position="22"/>
        <end position="107"/>
    </location>
</feature>
<dbReference type="NCBIfam" id="NF041599">
    <property type="entry name" value="reg_PtrA_PA2808"/>
    <property type="match status" value="1"/>
</dbReference>
<dbReference type="HOGENOM" id="CLU_163360_0_0_6"/>
<name>A0A024H9Q8_PSEKB</name>
<keyword evidence="1" id="KW-0732">Signal</keyword>
<dbReference type="AlphaFoldDB" id="A0A024H9Q8"/>
<evidence type="ECO:0000313" key="3">
    <source>
        <dbReference type="Proteomes" id="UP000025241"/>
    </source>
</evidence>
<reference evidence="2 3" key="2">
    <citation type="submission" date="2014-05" db="EMBL/GenBank/DDBJ databases">
        <title>Genome sequence of the 3-chlorobenzoate degrading bacterium Pseudomonas knackmussii B13 shows multiple evidence for horizontal gene transfer.</title>
        <authorList>
            <person name="Miyazaki R."/>
            <person name="Bertelli C."/>
            <person name="Falquet L."/>
            <person name="Robinson-Rechavi M."/>
            <person name="Gharib W."/>
            <person name="Roy S."/>
            <person name="Van der Meer J.R."/>
        </authorList>
    </citation>
    <scope>NUCLEOTIDE SEQUENCE [LARGE SCALE GENOMIC DNA]</scope>
    <source>
        <strain evidence="2 3">B13</strain>
    </source>
</reference>
<dbReference type="InterPro" id="IPR021245">
    <property type="entry name" value="DUF2790"/>
</dbReference>
<proteinExistence type="predicted"/>
<accession>A0A024H9Q8</accession>
<dbReference type="EMBL" id="HG322950">
    <property type="protein sequence ID" value="CDF81610.1"/>
    <property type="molecule type" value="Genomic_DNA"/>
</dbReference>
<dbReference type="OrthoDB" id="6903098at2"/>
<organism evidence="2 3">
    <name type="scientific">Pseudomonas knackmussii (strain DSM 6978 / CCUG 54928 / LMG 23759 / B13)</name>
    <dbReference type="NCBI Taxonomy" id="1301098"/>
    <lineage>
        <taxon>Bacteria</taxon>
        <taxon>Pseudomonadati</taxon>
        <taxon>Pseudomonadota</taxon>
        <taxon>Gammaproteobacteria</taxon>
        <taxon>Pseudomonadales</taxon>
        <taxon>Pseudomonadaceae</taxon>
        <taxon>Pseudomonas</taxon>
    </lineage>
</organism>
<dbReference type="Pfam" id="PF10976">
    <property type="entry name" value="DUF2790"/>
    <property type="match status" value="1"/>
</dbReference>
<dbReference type="Proteomes" id="UP000025241">
    <property type="component" value="Chromosome I"/>
</dbReference>
<feature type="signal peptide" evidence="1">
    <location>
        <begin position="1"/>
        <end position="21"/>
    </location>
</feature>
<sequence>MKTARLFLFAGLAGLSFLAQAESGGDRTFARMQQNLQAATQNTREEAVAGNFEPYRYGMNLDIAEVLEVTHGQGCGVVPVRMRYLDSQGAEQRLEYRSERVSCSRGL</sequence>
<gene>
    <name evidence="2" type="ORF">PKB_0231</name>
</gene>
<keyword evidence="3" id="KW-1185">Reference proteome</keyword>
<dbReference type="KEGG" id="pkc:PKB_0231"/>
<reference evidence="2 3" key="1">
    <citation type="submission" date="2013-03" db="EMBL/GenBank/DDBJ databases">
        <authorList>
            <person name="Linke B."/>
        </authorList>
    </citation>
    <scope>NUCLEOTIDE SEQUENCE [LARGE SCALE GENOMIC DNA]</scope>
    <source>
        <strain evidence="2 3">B13</strain>
    </source>
</reference>
<dbReference type="Gene3D" id="2.30.140.50">
    <property type="entry name" value="Protein of unknown function DUF2790"/>
    <property type="match status" value="1"/>
</dbReference>
<dbReference type="RefSeq" id="WP_043248299.1">
    <property type="nucleotide sequence ID" value="NZ_HG322950.1"/>
</dbReference>